<keyword evidence="6 10" id="KW-0418">Kinase</keyword>
<dbReference type="InterPro" id="IPR005467">
    <property type="entry name" value="His_kinase_dom"/>
</dbReference>
<dbReference type="PROSITE" id="PS50109">
    <property type="entry name" value="HIS_KIN"/>
    <property type="match status" value="1"/>
</dbReference>
<dbReference type="EC" id="2.7.13.3" evidence="2"/>
<feature type="transmembrane region" description="Helical" evidence="8">
    <location>
        <begin position="290"/>
        <end position="315"/>
    </location>
</feature>
<keyword evidence="8" id="KW-0812">Transmembrane</keyword>
<keyword evidence="3" id="KW-0597">Phosphoprotein</keyword>
<evidence type="ECO:0000256" key="5">
    <source>
        <dbReference type="ARBA" id="ARBA00022741"/>
    </source>
</evidence>
<reference evidence="10 11" key="1">
    <citation type="submission" date="2020-08" db="EMBL/GenBank/DDBJ databases">
        <title>Genomic Encyclopedia of Type Strains, Phase IV (KMG-IV): sequencing the most valuable type-strain genomes for metagenomic binning, comparative biology and taxonomic classification.</title>
        <authorList>
            <person name="Goeker M."/>
        </authorList>
    </citation>
    <scope>NUCLEOTIDE SEQUENCE [LARGE SCALE GENOMIC DNA]</scope>
    <source>
        <strain evidence="10 11">DSM 29853</strain>
    </source>
</reference>
<dbReference type="GO" id="GO:0004673">
    <property type="term" value="F:protein histidine kinase activity"/>
    <property type="evidence" value="ECO:0007669"/>
    <property type="project" value="UniProtKB-EC"/>
</dbReference>
<evidence type="ECO:0000256" key="7">
    <source>
        <dbReference type="ARBA" id="ARBA00022840"/>
    </source>
</evidence>
<dbReference type="CDD" id="cd12915">
    <property type="entry name" value="PDC2_DGC_like"/>
    <property type="match status" value="1"/>
</dbReference>
<dbReference type="InterPro" id="IPR036890">
    <property type="entry name" value="HATPase_C_sf"/>
</dbReference>
<dbReference type="PANTHER" id="PTHR41523">
    <property type="entry name" value="TWO-COMPONENT SYSTEM SENSOR PROTEIN"/>
    <property type="match status" value="1"/>
</dbReference>
<organism evidence="10 11">
    <name type="scientific">Gellertiella hungarica</name>
    <dbReference type="NCBI Taxonomy" id="1572859"/>
    <lineage>
        <taxon>Bacteria</taxon>
        <taxon>Pseudomonadati</taxon>
        <taxon>Pseudomonadota</taxon>
        <taxon>Alphaproteobacteria</taxon>
        <taxon>Hyphomicrobiales</taxon>
        <taxon>Rhizobiaceae</taxon>
        <taxon>Gellertiella</taxon>
    </lineage>
</organism>
<dbReference type="Pfam" id="PF07568">
    <property type="entry name" value="HisKA_2"/>
    <property type="match status" value="1"/>
</dbReference>
<evidence type="ECO:0000256" key="1">
    <source>
        <dbReference type="ARBA" id="ARBA00000085"/>
    </source>
</evidence>
<evidence type="ECO:0000256" key="8">
    <source>
        <dbReference type="SAM" id="Phobius"/>
    </source>
</evidence>
<evidence type="ECO:0000256" key="6">
    <source>
        <dbReference type="ARBA" id="ARBA00022777"/>
    </source>
</evidence>
<dbReference type="PANTHER" id="PTHR41523:SF8">
    <property type="entry name" value="ETHYLENE RESPONSE SENSOR PROTEIN"/>
    <property type="match status" value="1"/>
</dbReference>
<dbReference type="Gene3D" id="3.30.450.20">
    <property type="entry name" value="PAS domain"/>
    <property type="match status" value="3"/>
</dbReference>
<dbReference type="RefSeq" id="WP_183368438.1">
    <property type="nucleotide sequence ID" value="NZ_JACIEZ010000016.1"/>
</dbReference>
<sequence length="515" mass="57020">MDDKGTVSLRDRVGMPALAIGMGIAFFLAILGLTMLMVWQNYRAAISAGEARAVSSAHVVAANLEWMIEASDQALRRIDSVFSNQPIVSSSGAADDIASAVSGLPVGFQYAVYDETGMLRLSSIPRAPVINIADRSYFQKVQTTEQSVISPQLVERVSKEQVFIIARRIKRDGAFHGAATIAIPVHKLVEFWSSMGLGEFSSIGVLGDDGWLVARYPPVPNSIQLKTLPLFDAPLKWQPNGFYHSEISPVDHKARIVGFWRLSKWPLIAVAGIERTETLDIFWKTLRQEIVFGLPMIALLLIEAVSIAALLRAYVSRNRDLEKALERNNFLFREIHHRVKNNLQAVSALVRLQPLPDQARKEMVHRISAMIAVHEQIYQSDQFDRLEAAPYLTRVVTEIAKAYNRDVDVRFDLEPIHVDRDQALPIGLIVNEVVSNAFKYAFTEGQTGILDVRLRQESGHAVLTIVDDGPGFDPEGAAKGMGSKLIAGFVAQLGGRYSFERDGGTVFTMTIPVVE</sequence>
<keyword evidence="7" id="KW-0067">ATP-binding</keyword>
<feature type="transmembrane region" description="Helical" evidence="8">
    <location>
        <begin position="17"/>
        <end position="39"/>
    </location>
</feature>
<gene>
    <name evidence="10" type="ORF">GGR23_004433</name>
</gene>
<name>A0A7W6JB39_9HYPH</name>
<proteinExistence type="predicted"/>
<dbReference type="Pfam" id="PF22588">
    <property type="entry name" value="dCache_1_like"/>
    <property type="match status" value="1"/>
</dbReference>
<evidence type="ECO:0000313" key="10">
    <source>
        <dbReference type="EMBL" id="MBB4067202.1"/>
    </source>
</evidence>
<dbReference type="CDD" id="cd12914">
    <property type="entry name" value="PDC1_DGC_like"/>
    <property type="match status" value="1"/>
</dbReference>
<accession>A0A7W6JB39</accession>
<keyword evidence="11" id="KW-1185">Reference proteome</keyword>
<evidence type="ECO:0000256" key="2">
    <source>
        <dbReference type="ARBA" id="ARBA00012438"/>
    </source>
</evidence>
<dbReference type="SUPFAM" id="SSF55874">
    <property type="entry name" value="ATPase domain of HSP90 chaperone/DNA topoisomerase II/histidine kinase"/>
    <property type="match status" value="1"/>
</dbReference>
<dbReference type="SMART" id="SM00387">
    <property type="entry name" value="HATPase_c"/>
    <property type="match status" value="1"/>
</dbReference>
<keyword evidence="8" id="KW-0472">Membrane</keyword>
<dbReference type="Pfam" id="PF13581">
    <property type="entry name" value="HATPase_c_2"/>
    <property type="match status" value="1"/>
</dbReference>
<keyword evidence="4" id="KW-0808">Transferase</keyword>
<dbReference type="AlphaFoldDB" id="A0A7W6JB39"/>
<feature type="domain" description="Histidine kinase" evidence="9">
    <location>
        <begin position="334"/>
        <end position="515"/>
    </location>
</feature>
<dbReference type="EMBL" id="JACIEZ010000016">
    <property type="protein sequence ID" value="MBB4067202.1"/>
    <property type="molecule type" value="Genomic_DNA"/>
</dbReference>
<dbReference type="GO" id="GO:0005524">
    <property type="term" value="F:ATP binding"/>
    <property type="evidence" value="ECO:0007669"/>
    <property type="project" value="UniProtKB-KW"/>
</dbReference>
<comment type="caution">
    <text evidence="10">The sequence shown here is derived from an EMBL/GenBank/DDBJ whole genome shotgun (WGS) entry which is preliminary data.</text>
</comment>
<keyword evidence="8" id="KW-1133">Transmembrane helix</keyword>
<evidence type="ECO:0000256" key="3">
    <source>
        <dbReference type="ARBA" id="ARBA00022553"/>
    </source>
</evidence>
<evidence type="ECO:0000256" key="4">
    <source>
        <dbReference type="ARBA" id="ARBA00022679"/>
    </source>
</evidence>
<protein>
    <recommendedName>
        <fullName evidence="2">histidine kinase</fullName>
        <ecNumber evidence="2">2.7.13.3</ecNumber>
    </recommendedName>
</protein>
<keyword evidence="5" id="KW-0547">Nucleotide-binding</keyword>
<evidence type="ECO:0000259" key="9">
    <source>
        <dbReference type="PROSITE" id="PS50109"/>
    </source>
</evidence>
<comment type="catalytic activity">
    <reaction evidence="1">
        <text>ATP + protein L-histidine = ADP + protein N-phospho-L-histidine.</text>
        <dbReference type="EC" id="2.7.13.3"/>
    </reaction>
</comment>
<dbReference type="InterPro" id="IPR011495">
    <property type="entry name" value="Sig_transdc_His_kin_sub2_dim/P"/>
</dbReference>
<evidence type="ECO:0000313" key="11">
    <source>
        <dbReference type="Proteomes" id="UP000528286"/>
    </source>
</evidence>
<dbReference type="Proteomes" id="UP000528286">
    <property type="component" value="Unassembled WGS sequence"/>
</dbReference>
<dbReference type="InterPro" id="IPR054327">
    <property type="entry name" value="His-kinase-like_sensor"/>
</dbReference>
<dbReference type="InterPro" id="IPR003594">
    <property type="entry name" value="HATPase_dom"/>
</dbReference>
<dbReference type="Gene3D" id="3.30.565.10">
    <property type="entry name" value="Histidine kinase-like ATPase, C-terminal domain"/>
    <property type="match status" value="1"/>
</dbReference>